<dbReference type="EMBL" id="CAJNNW010011074">
    <property type="protein sequence ID" value="CAE8652746.1"/>
    <property type="molecule type" value="Genomic_DNA"/>
</dbReference>
<proteinExistence type="predicted"/>
<gene>
    <name evidence="1" type="ORF">PGLA2088_LOCUS9939</name>
</gene>
<feature type="non-terminal residue" evidence="1">
    <location>
        <position position="128"/>
    </location>
</feature>
<evidence type="ECO:0000313" key="2">
    <source>
        <dbReference type="Proteomes" id="UP000626109"/>
    </source>
</evidence>
<protein>
    <submittedName>
        <fullName evidence="1">Uncharacterized protein</fullName>
    </submittedName>
</protein>
<dbReference type="AlphaFoldDB" id="A0A813ILG6"/>
<comment type="caution">
    <text evidence="1">The sequence shown here is derived from an EMBL/GenBank/DDBJ whole genome shotgun (WGS) entry which is preliminary data.</text>
</comment>
<organism evidence="1 2">
    <name type="scientific">Polarella glacialis</name>
    <name type="common">Dinoflagellate</name>
    <dbReference type="NCBI Taxonomy" id="89957"/>
    <lineage>
        <taxon>Eukaryota</taxon>
        <taxon>Sar</taxon>
        <taxon>Alveolata</taxon>
        <taxon>Dinophyceae</taxon>
        <taxon>Suessiales</taxon>
        <taxon>Suessiaceae</taxon>
        <taxon>Polarella</taxon>
    </lineage>
</organism>
<sequence length="128" mass="14013">MNSPSLEALRKRSAEAKASSIAYAERARGMVRIMSSGSQRSLANRSLTRDASGALEALAKSRVDISFFKAPEIELRLDEPGLLNWWTARTGSGCEYRIDASLTLVEGSPEVSTVKEGLQQLVLPRDRC</sequence>
<reference evidence="1" key="1">
    <citation type="submission" date="2021-02" db="EMBL/GenBank/DDBJ databases">
        <authorList>
            <person name="Dougan E. K."/>
            <person name="Rhodes N."/>
            <person name="Thang M."/>
            <person name="Chan C."/>
        </authorList>
    </citation>
    <scope>NUCLEOTIDE SEQUENCE</scope>
</reference>
<evidence type="ECO:0000313" key="1">
    <source>
        <dbReference type="EMBL" id="CAE8652746.1"/>
    </source>
</evidence>
<accession>A0A813ILG6</accession>
<name>A0A813ILG6_POLGL</name>
<dbReference type="Proteomes" id="UP000626109">
    <property type="component" value="Unassembled WGS sequence"/>
</dbReference>